<dbReference type="PANTHER" id="PTHR13544:SF0">
    <property type="entry name" value="THIOREDOXIN REDUCTASE-LIKE SELENOPROTEIN T"/>
    <property type="match status" value="1"/>
</dbReference>
<dbReference type="AlphaFoldDB" id="A0A347ZQ90"/>
<reference evidence="3 4" key="1">
    <citation type="submission" date="2018-08" db="EMBL/GenBank/DDBJ databases">
        <title>Genomic Encyclopedia of Type Strains, Phase IV (KMG-IV): sequencing the most valuable type-strain genomes for metagenomic binning, comparative biology and taxonomic classification.</title>
        <authorList>
            <person name="Goeker M."/>
        </authorList>
    </citation>
    <scope>NUCLEOTIDE SEQUENCE [LARGE SCALE GENOMIC DNA]</scope>
    <source>
        <strain evidence="3 4">DSM 23923</strain>
    </source>
</reference>
<evidence type="ECO:0000313" key="4">
    <source>
        <dbReference type="Proteomes" id="UP000256388"/>
    </source>
</evidence>
<organism evidence="3 4">
    <name type="scientific">Pelolinea submarina</name>
    <dbReference type="NCBI Taxonomy" id="913107"/>
    <lineage>
        <taxon>Bacteria</taxon>
        <taxon>Bacillati</taxon>
        <taxon>Chloroflexota</taxon>
        <taxon>Anaerolineae</taxon>
        <taxon>Anaerolineales</taxon>
        <taxon>Anaerolineaceae</taxon>
        <taxon>Pelolinea</taxon>
    </lineage>
</organism>
<proteinExistence type="predicted"/>
<dbReference type="EMBL" id="QUMS01000004">
    <property type="protein sequence ID" value="REG06199.1"/>
    <property type="molecule type" value="Genomic_DNA"/>
</dbReference>
<protein>
    <submittedName>
        <fullName evidence="3">Selenoprotein W-related protein</fullName>
    </submittedName>
</protein>
<name>A0A347ZQ90_9CHLR</name>
<dbReference type="NCBIfam" id="TIGR02174">
    <property type="entry name" value="CXXU_selWTH"/>
    <property type="match status" value="1"/>
</dbReference>
<comment type="caution">
    <text evidence="3">The sequence shown here is derived from an EMBL/GenBank/DDBJ whole genome shotgun (WGS) entry which is preliminary data.</text>
</comment>
<dbReference type="PANTHER" id="PTHR13544">
    <property type="entry name" value="SELENOPROTEIN T"/>
    <property type="match status" value="1"/>
</dbReference>
<gene>
    <name evidence="3" type="ORF">DFR64_2631</name>
</gene>
<dbReference type="InterPro" id="IPR011893">
    <property type="entry name" value="Selenoprotein_Rdx-typ"/>
</dbReference>
<dbReference type="InterPro" id="IPR036249">
    <property type="entry name" value="Thioredoxin-like_sf"/>
</dbReference>
<evidence type="ECO:0000256" key="1">
    <source>
        <dbReference type="ARBA" id="ARBA00022729"/>
    </source>
</evidence>
<dbReference type="InterPro" id="IPR019389">
    <property type="entry name" value="Selenoprotein_T"/>
</dbReference>
<dbReference type="GO" id="GO:0045454">
    <property type="term" value="P:cell redox homeostasis"/>
    <property type="evidence" value="ECO:0007669"/>
    <property type="project" value="TreeGrafter"/>
</dbReference>
<keyword evidence="2" id="KW-0676">Redox-active center</keyword>
<sequence length="82" mass="9490">MENKIKIEYCVPCQFEKQAKQLSEELQAQYGPKIDSIDLEPTRLIGSFEVFHNGELIFSKKKSGHLPHPGEVEQILFTRIMK</sequence>
<dbReference type="Gene3D" id="3.40.30.10">
    <property type="entry name" value="Glutaredoxin"/>
    <property type="match status" value="1"/>
</dbReference>
<dbReference type="SUPFAM" id="SSF52833">
    <property type="entry name" value="Thioredoxin-like"/>
    <property type="match status" value="1"/>
</dbReference>
<keyword evidence="4" id="KW-1185">Reference proteome</keyword>
<evidence type="ECO:0000256" key="2">
    <source>
        <dbReference type="ARBA" id="ARBA00023284"/>
    </source>
</evidence>
<evidence type="ECO:0000313" key="3">
    <source>
        <dbReference type="EMBL" id="REG06199.1"/>
    </source>
</evidence>
<keyword evidence="1" id="KW-0732">Signal</keyword>
<dbReference type="RefSeq" id="WP_116225898.1">
    <property type="nucleotide sequence ID" value="NZ_AP018437.1"/>
</dbReference>
<dbReference type="Pfam" id="PF10262">
    <property type="entry name" value="Rdx"/>
    <property type="match status" value="1"/>
</dbReference>
<dbReference type="Proteomes" id="UP000256388">
    <property type="component" value="Unassembled WGS sequence"/>
</dbReference>
<accession>A0A347ZQ90</accession>
<dbReference type="GO" id="GO:0004791">
    <property type="term" value="F:thioredoxin-disulfide reductase (NADPH) activity"/>
    <property type="evidence" value="ECO:0007669"/>
    <property type="project" value="TreeGrafter"/>
</dbReference>
<dbReference type="OrthoDB" id="9811366at2"/>